<evidence type="ECO:0000313" key="2">
    <source>
        <dbReference type="EMBL" id="CAF1425986.1"/>
    </source>
</evidence>
<comment type="caution">
    <text evidence="2">The sequence shown here is derived from an EMBL/GenBank/DDBJ whole genome shotgun (WGS) entry which is preliminary data.</text>
</comment>
<evidence type="ECO:0000313" key="3">
    <source>
        <dbReference type="EMBL" id="CAF4306620.1"/>
    </source>
</evidence>
<accession>A0A815MQB7</accession>
<proteinExistence type="predicted"/>
<keyword evidence="4" id="KW-1185">Reference proteome</keyword>
<dbReference type="Proteomes" id="UP000681722">
    <property type="component" value="Unassembled WGS sequence"/>
</dbReference>
<protein>
    <recommendedName>
        <fullName evidence="5">Apolipoprotein B</fullName>
    </recommendedName>
</protein>
<evidence type="ECO:0008006" key="5">
    <source>
        <dbReference type="Google" id="ProtNLM"/>
    </source>
</evidence>
<name>A0A815MQB7_9BILA</name>
<gene>
    <name evidence="2" type="ORF">GPM918_LOCUS33843</name>
    <name evidence="3" type="ORF">SRO942_LOCUS34537</name>
</gene>
<keyword evidence="1" id="KW-0175">Coiled coil</keyword>
<feature type="non-terminal residue" evidence="2">
    <location>
        <position position="1"/>
    </location>
</feature>
<dbReference type="EMBL" id="CAJOBC010083766">
    <property type="protein sequence ID" value="CAF4306620.1"/>
    <property type="molecule type" value="Genomic_DNA"/>
</dbReference>
<dbReference type="EMBL" id="CAJNOQ010018333">
    <property type="protein sequence ID" value="CAF1425986.1"/>
    <property type="molecule type" value="Genomic_DNA"/>
</dbReference>
<evidence type="ECO:0000256" key="1">
    <source>
        <dbReference type="SAM" id="Coils"/>
    </source>
</evidence>
<dbReference type="AlphaFoldDB" id="A0A815MQB7"/>
<feature type="coiled-coil region" evidence="1">
    <location>
        <begin position="135"/>
        <end position="162"/>
    </location>
</feature>
<evidence type="ECO:0000313" key="4">
    <source>
        <dbReference type="Proteomes" id="UP000663829"/>
    </source>
</evidence>
<organism evidence="2 4">
    <name type="scientific">Didymodactylos carnosus</name>
    <dbReference type="NCBI Taxonomy" id="1234261"/>
    <lineage>
        <taxon>Eukaryota</taxon>
        <taxon>Metazoa</taxon>
        <taxon>Spiralia</taxon>
        <taxon>Gnathifera</taxon>
        <taxon>Rotifera</taxon>
        <taxon>Eurotatoria</taxon>
        <taxon>Bdelloidea</taxon>
        <taxon>Philodinida</taxon>
        <taxon>Philodinidae</taxon>
        <taxon>Didymodactylos</taxon>
    </lineage>
</organism>
<dbReference type="Proteomes" id="UP000663829">
    <property type="component" value="Unassembled WGS sequence"/>
</dbReference>
<sequence length="241" mass="28207">VYCNNLFLLKNSFEQIESLYSELCRSLRERFEKLIEPANELISTNEFDKITDLILQIAKCTPILNKHLQGLVEEKYKYVIQLLLQYLSNLVEKADIFLVKPRLNENEIDVVKNSVKILGTAKENATLQDRISIYIDMLRKKNEKLAENIKNLSEIYNLLIEKIVNYFNQINDRITQLFEVYGDRALENTESLINDMEAIRTIPEIDSKTAGIYYRTVEFVRGHMHQVQREVQDLLASIESQ</sequence>
<reference evidence="2" key="1">
    <citation type="submission" date="2021-02" db="EMBL/GenBank/DDBJ databases">
        <authorList>
            <person name="Nowell W R."/>
        </authorList>
    </citation>
    <scope>NUCLEOTIDE SEQUENCE</scope>
</reference>